<sequence>MPLYQDFSTDDAIILIWSFDENEEFDHQKLIEPENRARVERFLPEKLAEYLMIRTMLKRIYPDHKILYKTIGQPYLLPKDAFISITHSFPLAALAISKKRIGIDLEKATPKIIRIKEKFLHPNEHLWIPKDHEVDFLTIIWVIKEALYKLHASKYWSLKMHYEVEKFTLDSLDEVKCRVFDDEFEDNYIAKVTTIDDVYFATIEENHKINYKIPRDKKMF</sequence>
<dbReference type="Pfam" id="PF01648">
    <property type="entry name" value="ACPS"/>
    <property type="match status" value="1"/>
</dbReference>
<feature type="domain" description="4'-phosphopantetheinyl transferase" evidence="2">
    <location>
        <begin position="100"/>
        <end position="185"/>
    </location>
</feature>
<dbReference type="EMBL" id="JABSNO010000019">
    <property type="protein sequence ID" value="NRS93281.1"/>
    <property type="molecule type" value="Genomic_DNA"/>
</dbReference>
<dbReference type="Gene3D" id="3.90.470.20">
    <property type="entry name" value="4'-phosphopantetheinyl transferase domain"/>
    <property type="match status" value="2"/>
</dbReference>
<comment type="caution">
    <text evidence="3">The sequence shown here is derived from an EMBL/GenBank/DDBJ whole genome shotgun (WGS) entry which is preliminary data.</text>
</comment>
<dbReference type="InterPro" id="IPR008278">
    <property type="entry name" value="4-PPantetheinyl_Trfase_dom"/>
</dbReference>
<dbReference type="Proteomes" id="UP000610746">
    <property type="component" value="Unassembled WGS sequence"/>
</dbReference>
<proteinExistence type="predicted"/>
<keyword evidence="1 3" id="KW-0808">Transferase</keyword>
<organism evidence="3 4">
    <name type="scientific">Frigoriflavimonas asaccharolytica</name>
    <dbReference type="NCBI Taxonomy" id="2735899"/>
    <lineage>
        <taxon>Bacteria</taxon>
        <taxon>Pseudomonadati</taxon>
        <taxon>Bacteroidota</taxon>
        <taxon>Flavobacteriia</taxon>
        <taxon>Flavobacteriales</taxon>
        <taxon>Weeksellaceae</taxon>
        <taxon>Frigoriflavimonas</taxon>
    </lineage>
</organism>
<evidence type="ECO:0000259" key="2">
    <source>
        <dbReference type="Pfam" id="PF01648"/>
    </source>
</evidence>
<dbReference type="SUPFAM" id="SSF56214">
    <property type="entry name" value="4'-phosphopantetheinyl transferase"/>
    <property type="match status" value="2"/>
</dbReference>
<name>A0A8J8G8I0_9FLAO</name>
<gene>
    <name evidence="3" type="ORF">HNQ03_002368</name>
</gene>
<dbReference type="AlphaFoldDB" id="A0A8J8G8I0"/>
<dbReference type="InterPro" id="IPR037143">
    <property type="entry name" value="4-PPantetheinyl_Trfase_dom_sf"/>
</dbReference>
<keyword evidence="4" id="KW-1185">Reference proteome</keyword>
<dbReference type="RefSeq" id="WP_173779854.1">
    <property type="nucleotide sequence ID" value="NZ_JABSNO010000019.1"/>
</dbReference>
<reference evidence="3" key="1">
    <citation type="submission" date="2020-05" db="EMBL/GenBank/DDBJ databases">
        <title>Genomic Encyclopedia of Type Strains, Phase IV (KMG-V): Genome sequencing to study the core and pangenomes of soil and plant-associated prokaryotes.</title>
        <authorList>
            <person name="Whitman W."/>
        </authorList>
    </citation>
    <scope>NUCLEOTIDE SEQUENCE</scope>
    <source>
        <strain evidence="3">16F</strain>
    </source>
</reference>
<protein>
    <submittedName>
        <fullName evidence="3">Phosphopantetheinyl transferase</fullName>
    </submittedName>
</protein>
<accession>A0A8J8G8I0</accession>
<dbReference type="GO" id="GO:0000287">
    <property type="term" value="F:magnesium ion binding"/>
    <property type="evidence" value="ECO:0007669"/>
    <property type="project" value="InterPro"/>
</dbReference>
<evidence type="ECO:0000313" key="3">
    <source>
        <dbReference type="EMBL" id="NRS93281.1"/>
    </source>
</evidence>
<evidence type="ECO:0000256" key="1">
    <source>
        <dbReference type="ARBA" id="ARBA00022679"/>
    </source>
</evidence>
<dbReference type="GO" id="GO:0008897">
    <property type="term" value="F:holo-[acyl-carrier-protein] synthase activity"/>
    <property type="evidence" value="ECO:0007669"/>
    <property type="project" value="InterPro"/>
</dbReference>
<evidence type="ECO:0000313" key="4">
    <source>
        <dbReference type="Proteomes" id="UP000610746"/>
    </source>
</evidence>